<feature type="binding site" evidence="12">
    <location>
        <position position="203"/>
    </location>
    <ligand>
        <name>[4Fe-4S] cluster</name>
        <dbReference type="ChEBI" id="CHEBI:49883"/>
    </ligand>
</feature>
<dbReference type="PANTHER" id="PTHR10359">
    <property type="entry name" value="A/G-SPECIFIC ADENINE GLYCOSYLASE/ENDONUCLEASE III"/>
    <property type="match status" value="1"/>
</dbReference>
<reference evidence="15" key="1">
    <citation type="submission" date="2017-02" db="EMBL/GenBank/DDBJ databases">
        <authorList>
            <person name="Varghese N."/>
            <person name="Submissions S."/>
        </authorList>
    </citation>
    <scope>NUCLEOTIDE SEQUENCE [LARGE SCALE GENOMIC DNA]</scope>
    <source>
        <strain evidence="15">DSM 16521</strain>
    </source>
</reference>
<keyword evidence="5 12" id="KW-0378">Hydrolase</keyword>
<keyword evidence="8 12" id="KW-0238">DNA-binding</keyword>
<keyword evidence="7 12" id="KW-0411">Iron-sulfur</keyword>
<dbReference type="SUPFAM" id="SSF48150">
    <property type="entry name" value="DNA-glycosylase"/>
    <property type="match status" value="1"/>
</dbReference>
<dbReference type="InterPro" id="IPR004035">
    <property type="entry name" value="Endouclease-III_FeS-bd_BS"/>
</dbReference>
<dbReference type="Pfam" id="PF00633">
    <property type="entry name" value="HHH"/>
    <property type="match status" value="1"/>
</dbReference>
<name>A0A1T4QQ57_9FIRM</name>
<dbReference type="InterPro" id="IPR003265">
    <property type="entry name" value="HhH-GPD_domain"/>
</dbReference>
<dbReference type="Pfam" id="PF00730">
    <property type="entry name" value="HhH-GPD"/>
    <property type="match status" value="1"/>
</dbReference>
<evidence type="ECO:0000256" key="9">
    <source>
        <dbReference type="ARBA" id="ARBA00023204"/>
    </source>
</evidence>
<dbReference type="Proteomes" id="UP000189933">
    <property type="component" value="Unassembled WGS sequence"/>
</dbReference>
<dbReference type="EMBL" id="FUXM01000020">
    <property type="protein sequence ID" value="SKA05825.1"/>
    <property type="molecule type" value="Genomic_DNA"/>
</dbReference>
<comment type="function">
    <text evidence="12">DNA repair enzyme that has both DNA N-glycosylase activity and AP-lyase activity. The DNA N-glycosylase activity releases various damaged pyrimidines from DNA by cleaving the N-glycosidic bond, leaving an AP (apurinic/apyrimidinic) site. The AP-lyase activity cleaves the phosphodiester bond 3' to the AP site by a beta-elimination, leaving a 3'-terminal unsaturated sugar and a product with a terminal 5'-phosphate.</text>
</comment>
<dbReference type="GO" id="GO:0046872">
    <property type="term" value="F:metal ion binding"/>
    <property type="evidence" value="ECO:0007669"/>
    <property type="project" value="UniProtKB-KW"/>
</dbReference>
<dbReference type="InterPro" id="IPR000445">
    <property type="entry name" value="HhH_motif"/>
</dbReference>
<feature type="binding site" evidence="12">
    <location>
        <position position="194"/>
    </location>
    <ligand>
        <name>[4Fe-4S] cluster</name>
        <dbReference type="ChEBI" id="CHEBI:49883"/>
    </ligand>
</feature>
<dbReference type="InterPro" id="IPR004036">
    <property type="entry name" value="Endonuclease-III-like_CS2"/>
</dbReference>
<dbReference type="EC" id="4.2.99.18" evidence="12"/>
<dbReference type="CDD" id="cd00056">
    <property type="entry name" value="ENDO3c"/>
    <property type="match status" value="1"/>
</dbReference>
<dbReference type="Gene3D" id="1.10.340.30">
    <property type="entry name" value="Hypothetical protein, domain 2"/>
    <property type="match status" value="1"/>
</dbReference>
<feature type="domain" description="HhH-GPD" evidence="13">
    <location>
        <begin position="38"/>
        <end position="185"/>
    </location>
</feature>
<dbReference type="PROSITE" id="PS00764">
    <property type="entry name" value="ENDONUCLEASE_III_1"/>
    <property type="match status" value="1"/>
</dbReference>
<evidence type="ECO:0000313" key="14">
    <source>
        <dbReference type="EMBL" id="SKA05825.1"/>
    </source>
</evidence>
<dbReference type="FunFam" id="1.10.340.30:FF:000001">
    <property type="entry name" value="Endonuclease III"/>
    <property type="match status" value="1"/>
</dbReference>
<keyword evidence="15" id="KW-1185">Reference proteome</keyword>
<evidence type="ECO:0000256" key="11">
    <source>
        <dbReference type="ARBA" id="ARBA00023295"/>
    </source>
</evidence>
<keyword evidence="2 12" id="KW-0004">4Fe-4S</keyword>
<dbReference type="GO" id="GO:0140078">
    <property type="term" value="F:class I DNA-(apurinic or apyrimidinic site) endonuclease activity"/>
    <property type="evidence" value="ECO:0007669"/>
    <property type="project" value="UniProtKB-EC"/>
</dbReference>
<evidence type="ECO:0000256" key="1">
    <source>
        <dbReference type="ARBA" id="ARBA00008343"/>
    </source>
</evidence>
<evidence type="ECO:0000256" key="12">
    <source>
        <dbReference type="HAMAP-Rule" id="MF_00942"/>
    </source>
</evidence>
<evidence type="ECO:0000259" key="13">
    <source>
        <dbReference type="SMART" id="SM00478"/>
    </source>
</evidence>
<dbReference type="PIRSF" id="PIRSF001435">
    <property type="entry name" value="Nth"/>
    <property type="match status" value="1"/>
</dbReference>
<proteinExistence type="inferred from homology"/>
<evidence type="ECO:0000256" key="2">
    <source>
        <dbReference type="ARBA" id="ARBA00022485"/>
    </source>
</evidence>
<keyword evidence="9 12" id="KW-0234">DNA repair</keyword>
<dbReference type="InterPro" id="IPR005759">
    <property type="entry name" value="Nth"/>
</dbReference>
<gene>
    <name evidence="12" type="primary">nth</name>
    <name evidence="14" type="ORF">SAMN02745885_01761</name>
</gene>
<dbReference type="AlphaFoldDB" id="A0A1T4QQ57"/>
<evidence type="ECO:0000256" key="3">
    <source>
        <dbReference type="ARBA" id="ARBA00022723"/>
    </source>
</evidence>
<protein>
    <recommendedName>
        <fullName evidence="12">Endonuclease III</fullName>
        <ecNumber evidence="12">4.2.99.18</ecNumber>
    </recommendedName>
    <alternativeName>
        <fullName evidence="12">DNA-(apurinic or apyrimidinic site) lyase</fullName>
    </alternativeName>
</protein>
<evidence type="ECO:0000256" key="7">
    <source>
        <dbReference type="ARBA" id="ARBA00023014"/>
    </source>
</evidence>
<evidence type="ECO:0000256" key="4">
    <source>
        <dbReference type="ARBA" id="ARBA00022763"/>
    </source>
</evidence>
<keyword evidence="6 12" id="KW-0408">Iron</keyword>
<dbReference type="GO" id="GO:0006285">
    <property type="term" value="P:base-excision repair, AP site formation"/>
    <property type="evidence" value="ECO:0007669"/>
    <property type="project" value="TreeGrafter"/>
</dbReference>
<dbReference type="InterPro" id="IPR011257">
    <property type="entry name" value="DNA_glycosylase"/>
</dbReference>
<keyword evidence="4 12" id="KW-0227">DNA damage</keyword>
<organism evidence="14 15">
    <name type="scientific">Carboxydocella sporoproducens DSM 16521</name>
    <dbReference type="NCBI Taxonomy" id="1121270"/>
    <lineage>
        <taxon>Bacteria</taxon>
        <taxon>Bacillati</taxon>
        <taxon>Bacillota</taxon>
        <taxon>Clostridia</taxon>
        <taxon>Eubacteriales</taxon>
        <taxon>Clostridiales Family XVI. Incertae Sedis</taxon>
        <taxon>Carboxydocella</taxon>
    </lineage>
</organism>
<comment type="catalytic activity">
    <reaction evidence="12">
        <text>2'-deoxyribonucleotide-(2'-deoxyribose 5'-phosphate)-2'-deoxyribonucleotide-DNA = a 3'-end 2'-deoxyribonucleotide-(2,3-dehydro-2,3-deoxyribose 5'-phosphate)-DNA + a 5'-end 5'-phospho-2'-deoxyribonucleoside-DNA + H(+)</text>
        <dbReference type="Rhea" id="RHEA:66592"/>
        <dbReference type="Rhea" id="RHEA-COMP:13180"/>
        <dbReference type="Rhea" id="RHEA-COMP:16897"/>
        <dbReference type="Rhea" id="RHEA-COMP:17067"/>
        <dbReference type="ChEBI" id="CHEBI:15378"/>
        <dbReference type="ChEBI" id="CHEBI:136412"/>
        <dbReference type="ChEBI" id="CHEBI:157695"/>
        <dbReference type="ChEBI" id="CHEBI:167181"/>
        <dbReference type="EC" id="4.2.99.18"/>
    </reaction>
</comment>
<keyword evidence="11 12" id="KW-0326">Glycosidase</keyword>
<evidence type="ECO:0000313" key="15">
    <source>
        <dbReference type="Proteomes" id="UP000189933"/>
    </source>
</evidence>
<dbReference type="PROSITE" id="PS01155">
    <property type="entry name" value="ENDONUCLEASE_III_2"/>
    <property type="match status" value="1"/>
</dbReference>
<dbReference type="Gene3D" id="1.10.1670.10">
    <property type="entry name" value="Helix-hairpin-Helix base-excision DNA repair enzymes (C-terminal)"/>
    <property type="match status" value="1"/>
</dbReference>
<dbReference type="GO" id="GO:0019104">
    <property type="term" value="F:DNA N-glycosylase activity"/>
    <property type="evidence" value="ECO:0007669"/>
    <property type="project" value="UniProtKB-UniRule"/>
</dbReference>
<comment type="similarity">
    <text evidence="1 12">Belongs to the Nth/MutY family.</text>
</comment>
<dbReference type="SMART" id="SM00478">
    <property type="entry name" value="ENDO3c"/>
    <property type="match status" value="1"/>
</dbReference>
<evidence type="ECO:0000256" key="10">
    <source>
        <dbReference type="ARBA" id="ARBA00023239"/>
    </source>
</evidence>
<feature type="binding site" evidence="12">
    <location>
        <position position="197"/>
    </location>
    <ligand>
        <name>[4Fe-4S] cluster</name>
        <dbReference type="ChEBI" id="CHEBI:49883"/>
    </ligand>
</feature>
<keyword evidence="3 12" id="KW-0479">Metal-binding</keyword>
<dbReference type="PANTHER" id="PTHR10359:SF18">
    <property type="entry name" value="ENDONUCLEASE III"/>
    <property type="match status" value="1"/>
</dbReference>
<dbReference type="GO" id="GO:0003677">
    <property type="term" value="F:DNA binding"/>
    <property type="evidence" value="ECO:0007669"/>
    <property type="project" value="UniProtKB-UniRule"/>
</dbReference>
<keyword evidence="10 12" id="KW-0456">Lyase</keyword>
<dbReference type="InterPro" id="IPR023170">
    <property type="entry name" value="HhH_base_excis_C"/>
</dbReference>
<evidence type="ECO:0000256" key="8">
    <source>
        <dbReference type="ARBA" id="ARBA00023125"/>
    </source>
</evidence>
<dbReference type="OrthoDB" id="9800977at2"/>
<feature type="binding site" evidence="12">
    <location>
        <position position="187"/>
    </location>
    <ligand>
        <name>[4Fe-4S] cluster</name>
        <dbReference type="ChEBI" id="CHEBI:49883"/>
    </ligand>
</feature>
<dbReference type="FunFam" id="1.10.1670.10:FF:000001">
    <property type="entry name" value="Endonuclease III"/>
    <property type="match status" value="1"/>
</dbReference>
<keyword evidence="14" id="KW-0540">Nuclease</keyword>
<sequence length="210" mass="23858">MNRELANRILDQLAHIWPDPRPALQYRNPFELLVATILSAQSTDEQVNKLTPALFARFPDAQALARAGVEEVEEYIKGCGLYHNKARHLVAMARQLVEKYGGQVPDQRKELESLPGVGRKTANVVLNNAFGQPALAVDTHVFRVANRLGLARADNVRDTEEQLMALLPRERWGQAHHWLIFLGRTWCKARRPRCQECPVALDCQFPHKLL</sequence>
<dbReference type="HAMAP" id="MF_00942">
    <property type="entry name" value="Nth"/>
    <property type="match status" value="1"/>
</dbReference>
<dbReference type="NCBIfam" id="TIGR01083">
    <property type="entry name" value="nth"/>
    <property type="match status" value="1"/>
</dbReference>
<accession>A0A1T4QQ57</accession>
<evidence type="ECO:0000256" key="6">
    <source>
        <dbReference type="ARBA" id="ARBA00023004"/>
    </source>
</evidence>
<evidence type="ECO:0000256" key="5">
    <source>
        <dbReference type="ARBA" id="ARBA00022801"/>
    </source>
</evidence>
<dbReference type="GO" id="GO:0051539">
    <property type="term" value="F:4 iron, 4 sulfur cluster binding"/>
    <property type="evidence" value="ECO:0007669"/>
    <property type="project" value="UniProtKB-UniRule"/>
</dbReference>
<comment type="cofactor">
    <cofactor evidence="12">
        <name>[4Fe-4S] cluster</name>
        <dbReference type="ChEBI" id="CHEBI:49883"/>
    </cofactor>
    <text evidence="12">Binds 1 [4Fe-4S] cluster.</text>
</comment>
<dbReference type="RefSeq" id="WP_078665801.1">
    <property type="nucleotide sequence ID" value="NZ_FUXM01000020.1"/>
</dbReference>
<keyword evidence="14" id="KW-0255">Endonuclease</keyword>